<feature type="transmembrane region" description="Helical" evidence="7">
    <location>
        <begin position="117"/>
        <end position="137"/>
    </location>
</feature>
<keyword evidence="5 7" id="KW-1133">Transmembrane helix</keyword>
<sequence>MIEARLDRLPMTRHLWYLVTLLAAGAFFETYDLALTALAAPGLVREGVFATRGGLLGLPDQAAFGAATFLGLFAGALLFGRFADRIGRKRTFNVALLLYTGATVLMALQHSAMEVDVWRFVGGIGLGVELVTIDAYIAEIVPARYRGRAFAFSTFVQLLAVPVAGVLSLTLIPRSPLGVEGWRWLCIIGSGGAMLVWFTRTRLPESPRWLAQHGSVTEADRIVTTLEQRCFGAVAAAKLPHLTAMAGEATEGTPANVAAGVMFRAPWLGIVTMLSLMNVFNAIGFYGFGNWVPALLAAQGHPIMKSLEYSLYIGLSYPVCPLLFLLFADRLERKWQIVIAALGAGACGLCFAHQDAPAMLILFGVGVTMFNVLSAYATHAYQSELFPSAMRAQAIGFVYSWGRLAAVFSSLIMGFLLQRAGTTAAFVFLAVSQIIVAAVVAVMGPRTLKGREAGKTLAGAYR</sequence>
<keyword evidence="4 7" id="KW-0812">Transmembrane</keyword>
<name>A0ABX2BT31_9BURK</name>
<feature type="transmembrane region" description="Helical" evidence="7">
    <location>
        <begin position="149"/>
        <end position="169"/>
    </location>
</feature>
<dbReference type="SUPFAM" id="SSF103473">
    <property type="entry name" value="MFS general substrate transporter"/>
    <property type="match status" value="1"/>
</dbReference>
<feature type="transmembrane region" description="Helical" evidence="7">
    <location>
        <begin position="92"/>
        <end position="111"/>
    </location>
</feature>
<dbReference type="InterPro" id="IPR020846">
    <property type="entry name" value="MFS_dom"/>
</dbReference>
<organism evidence="9 10">
    <name type="scientific">Paraburkholderia solitsugae</name>
    <dbReference type="NCBI Taxonomy" id="2675748"/>
    <lineage>
        <taxon>Bacteria</taxon>
        <taxon>Pseudomonadati</taxon>
        <taxon>Pseudomonadota</taxon>
        <taxon>Betaproteobacteria</taxon>
        <taxon>Burkholderiales</taxon>
        <taxon>Burkholderiaceae</taxon>
        <taxon>Paraburkholderia</taxon>
    </lineage>
</organism>
<dbReference type="InterPro" id="IPR005828">
    <property type="entry name" value="MFS_sugar_transport-like"/>
</dbReference>
<evidence type="ECO:0000259" key="8">
    <source>
        <dbReference type="PROSITE" id="PS50850"/>
    </source>
</evidence>
<gene>
    <name evidence="9" type="ORF">GNZ12_21895</name>
</gene>
<dbReference type="Proteomes" id="UP000652198">
    <property type="component" value="Unassembled WGS sequence"/>
</dbReference>
<dbReference type="PANTHER" id="PTHR23511:SF34">
    <property type="entry name" value="SYNAPTIC VESICLE GLYCOPROTEIN 2"/>
    <property type="match status" value="1"/>
</dbReference>
<dbReference type="PROSITE" id="PS50850">
    <property type="entry name" value="MFS"/>
    <property type="match status" value="1"/>
</dbReference>
<reference evidence="9 10" key="1">
    <citation type="submission" date="2019-11" db="EMBL/GenBank/DDBJ databases">
        <title>Metabolism of dissolved organic matter in forest soils.</title>
        <authorList>
            <person name="Cyle K.T."/>
            <person name="Wilhelm R.C."/>
            <person name="Martinez C.E."/>
        </authorList>
    </citation>
    <scope>NUCLEOTIDE SEQUENCE [LARGE SCALE GENOMIC DNA]</scope>
    <source>
        <strain evidence="9 10">1N</strain>
    </source>
</reference>
<keyword evidence="3" id="KW-0813">Transport</keyword>
<evidence type="ECO:0000256" key="1">
    <source>
        <dbReference type="ARBA" id="ARBA00004141"/>
    </source>
</evidence>
<evidence type="ECO:0000313" key="10">
    <source>
        <dbReference type="Proteomes" id="UP000652198"/>
    </source>
</evidence>
<keyword evidence="10" id="KW-1185">Reference proteome</keyword>
<comment type="similarity">
    <text evidence="2">Belongs to the major facilitator superfamily. Sugar transporter (TC 2.A.1.1) family.</text>
</comment>
<feature type="transmembrane region" description="Helical" evidence="7">
    <location>
        <begin position="394"/>
        <end position="417"/>
    </location>
</feature>
<evidence type="ECO:0000256" key="6">
    <source>
        <dbReference type="ARBA" id="ARBA00023136"/>
    </source>
</evidence>
<dbReference type="PROSITE" id="PS00217">
    <property type="entry name" value="SUGAR_TRANSPORT_2"/>
    <property type="match status" value="1"/>
</dbReference>
<protein>
    <submittedName>
        <fullName evidence="9">MFS transporter</fullName>
    </submittedName>
</protein>
<dbReference type="InterPro" id="IPR005829">
    <property type="entry name" value="Sugar_transporter_CS"/>
</dbReference>
<dbReference type="Pfam" id="PF00083">
    <property type="entry name" value="Sugar_tr"/>
    <property type="match status" value="1"/>
</dbReference>
<feature type="transmembrane region" description="Helical" evidence="7">
    <location>
        <begin position="360"/>
        <end position="382"/>
    </location>
</feature>
<evidence type="ECO:0000313" key="9">
    <source>
        <dbReference type="EMBL" id="NPT43909.1"/>
    </source>
</evidence>
<evidence type="ECO:0000256" key="3">
    <source>
        <dbReference type="ARBA" id="ARBA00022448"/>
    </source>
</evidence>
<dbReference type="Gene3D" id="1.20.1250.20">
    <property type="entry name" value="MFS general substrate transporter like domains"/>
    <property type="match status" value="1"/>
</dbReference>
<feature type="domain" description="Major facilitator superfamily (MFS) profile" evidence="8">
    <location>
        <begin position="18"/>
        <end position="448"/>
    </location>
</feature>
<feature type="transmembrane region" description="Helical" evidence="7">
    <location>
        <begin position="63"/>
        <end position="80"/>
    </location>
</feature>
<accession>A0ABX2BT31</accession>
<dbReference type="PANTHER" id="PTHR23511">
    <property type="entry name" value="SYNAPTIC VESICLE GLYCOPROTEIN 2"/>
    <property type="match status" value="1"/>
</dbReference>
<comment type="subcellular location">
    <subcellularLocation>
        <location evidence="1">Membrane</location>
        <topology evidence="1">Multi-pass membrane protein</topology>
    </subcellularLocation>
</comment>
<feature type="transmembrane region" description="Helical" evidence="7">
    <location>
        <begin position="309"/>
        <end position="328"/>
    </location>
</feature>
<evidence type="ECO:0000256" key="4">
    <source>
        <dbReference type="ARBA" id="ARBA00022692"/>
    </source>
</evidence>
<keyword evidence="6 7" id="KW-0472">Membrane</keyword>
<evidence type="ECO:0000256" key="5">
    <source>
        <dbReference type="ARBA" id="ARBA00022989"/>
    </source>
</evidence>
<feature type="transmembrane region" description="Helical" evidence="7">
    <location>
        <begin position="335"/>
        <end position="354"/>
    </location>
</feature>
<feature type="transmembrane region" description="Helical" evidence="7">
    <location>
        <begin position="267"/>
        <end position="289"/>
    </location>
</feature>
<evidence type="ECO:0000256" key="7">
    <source>
        <dbReference type="SAM" id="Phobius"/>
    </source>
</evidence>
<dbReference type="CDD" id="cd17316">
    <property type="entry name" value="MFS_SV2_like"/>
    <property type="match status" value="1"/>
</dbReference>
<feature type="transmembrane region" description="Helical" evidence="7">
    <location>
        <begin position="423"/>
        <end position="443"/>
    </location>
</feature>
<dbReference type="InterPro" id="IPR036259">
    <property type="entry name" value="MFS_trans_sf"/>
</dbReference>
<evidence type="ECO:0000256" key="2">
    <source>
        <dbReference type="ARBA" id="ARBA00010992"/>
    </source>
</evidence>
<comment type="caution">
    <text evidence="9">The sequence shown here is derived from an EMBL/GenBank/DDBJ whole genome shotgun (WGS) entry which is preliminary data.</text>
</comment>
<feature type="transmembrane region" description="Helical" evidence="7">
    <location>
        <begin position="181"/>
        <end position="198"/>
    </location>
</feature>
<proteinExistence type="inferred from homology"/>
<dbReference type="EMBL" id="WOEY01000087">
    <property type="protein sequence ID" value="NPT43909.1"/>
    <property type="molecule type" value="Genomic_DNA"/>
</dbReference>